<gene>
    <name evidence="1" type="ORF">HNQ47_001619</name>
</gene>
<organism evidence="1 2">
    <name type="scientific">Catenisphaera adipataccumulans</name>
    <dbReference type="NCBI Taxonomy" id="700500"/>
    <lineage>
        <taxon>Bacteria</taxon>
        <taxon>Bacillati</taxon>
        <taxon>Bacillota</taxon>
        <taxon>Erysipelotrichia</taxon>
        <taxon>Erysipelotrichales</taxon>
        <taxon>Erysipelotrichaceae</taxon>
        <taxon>Catenisphaera</taxon>
    </lineage>
</organism>
<dbReference type="EMBL" id="JACHHK010000006">
    <property type="protein sequence ID" value="MBB5183584.1"/>
    <property type="molecule type" value="Genomic_DNA"/>
</dbReference>
<accession>A0A7W8CYY1</accession>
<proteinExistence type="predicted"/>
<evidence type="ECO:0000313" key="1">
    <source>
        <dbReference type="EMBL" id="MBB5183584.1"/>
    </source>
</evidence>
<dbReference type="Proteomes" id="UP000539953">
    <property type="component" value="Unassembled WGS sequence"/>
</dbReference>
<name>A0A7W8CYY1_9FIRM</name>
<sequence length="262" mass="28211">MKINTDEWRRLAHKVSILAGPAPPLPTAAMQDRQAVIEAKLQSVADYLYGTAVSYEELDHSVNQSSKWETSTSHYLNLRSIVHRTSGTSYISGKAHWAYGECRKPFHWHGVDGGINADVGAVDLKGKAEASLFKNKKLYPHLELTGKASASVLSGTVYANAGNQWLRGHAHATGQVGTVYANAEAVLSPDEQTFDLGVGAAALRGEVETSLSIFGAKVSLTGSGSVGSAEAQISYHHKNREWEFGSHLGFIAGLGFKVNVQY</sequence>
<evidence type="ECO:0000313" key="2">
    <source>
        <dbReference type="Proteomes" id="UP000539953"/>
    </source>
</evidence>
<dbReference type="RefSeq" id="WP_183328883.1">
    <property type="nucleotide sequence ID" value="NZ_JACHHK010000006.1"/>
</dbReference>
<keyword evidence="2" id="KW-1185">Reference proteome</keyword>
<reference evidence="1 2" key="1">
    <citation type="submission" date="2020-08" db="EMBL/GenBank/DDBJ databases">
        <title>Genomic Encyclopedia of Type Strains, Phase IV (KMG-IV): sequencing the most valuable type-strain genomes for metagenomic binning, comparative biology and taxonomic classification.</title>
        <authorList>
            <person name="Goeker M."/>
        </authorList>
    </citation>
    <scope>NUCLEOTIDE SEQUENCE [LARGE SCALE GENOMIC DNA]</scope>
    <source>
        <strain evidence="1 2">DSM 25799</strain>
    </source>
</reference>
<comment type="caution">
    <text evidence="1">The sequence shown here is derived from an EMBL/GenBank/DDBJ whole genome shotgun (WGS) entry which is preliminary data.</text>
</comment>
<dbReference type="AlphaFoldDB" id="A0A7W8CYY1"/>
<protein>
    <submittedName>
        <fullName evidence="1">Uncharacterized protein</fullName>
    </submittedName>
</protein>